<feature type="signal peptide" evidence="1">
    <location>
        <begin position="1"/>
        <end position="20"/>
    </location>
</feature>
<dbReference type="EMBL" id="KQ947429">
    <property type="protein sequence ID" value="KUJ10261.1"/>
    <property type="molecule type" value="Genomic_DNA"/>
</dbReference>
<protein>
    <submittedName>
        <fullName evidence="2">Uncharacterized protein</fullName>
    </submittedName>
</protein>
<organism evidence="2 3">
    <name type="scientific">Mollisia scopiformis</name>
    <name type="common">Conifer needle endophyte fungus</name>
    <name type="synonym">Phialocephala scopiformis</name>
    <dbReference type="NCBI Taxonomy" id="149040"/>
    <lineage>
        <taxon>Eukaryota</taxon>
        <taxon>Fungi</taxon>
        <taxon>Dikarya</taxon>
        <taxon>Ascomycota</taxon>
        <taxon>Pezizomycotina</taxon>
        <taxon>Leotiomycetes</taxon>
        <taxon>Helotiales</taxon>
        <taxon>Mollisiaceae</taxon>
        <taxon>Mollisia</taxon>
    </lineage>
</organism>
<proteinExistence type="predicted"/>
<dbReference type="KEGG" id="psco:LY89DRAFT_675119"/>
<gene>
    <name evidence="2" type="ORF">LY89DRAFT_675119</name>
</gene>
<feature type="chain" id="PRO_5007288098" evidence="1">
    <location>
        <begin position="21"/>
        <end position="110"/>
    </location>
</feature>
<evidence type="ECO:0000313" key="2">
    <source>
        <dbReference type="EMBL" id="KUJ10261.1"/>
    </source>
</evidence>
<dbReference type="RefSeq" id="XP_018064616.1">
    <property type="nucleotide sequence ID" value="XM_018213483.1"/>
</dbReference>
<name>A0A132BD15_MOLSC</name>
<dbReference type="Proteomes" id="UP000070700">
    <property type="component" value="Unassembled WGS sequence"/>
</dbReference>
<sequence length="110" mass="12319">MNLIQIILHTLILAPLTIFALPTDEDRKSVLVNKHRDAYVAARQAATDPDGRLSCIPTKNANECEIRVTQHPWEKPTIDIYDPVCNEIDGGEKVVSLGSKLLFPYPKLCH</sequence>
<keyword evidence="3" id="KW-1185">Reference proteome</keyword>
<dbReference type="GeneID" id="28823209"/>
<reference evidence="2 3" key="1">
    <citation type="submission" date="2015-10" db="EMBL/GenBank/DDBJ databases">
        <title>Full genome of DAOMC 229536 Phialocephala scopiformis, a fungal endophyte of spruce producing the potent anti-insectan compound rugulosin.</title>
        <authorList>
            <consortium name="DOE Joint Genome Institute"/>
            <person name="Walker A.K."/>
            <person name="Frasz S.L."/>
            <person name="Seifert K.A."/>
            <person name="Miller J.D."/>
            <person name="Mondo S.J."/>
            <person name="Labutti K."/>
            <person name="Lipzen A."/>
            <person name="Dockter R."/>
            <person name="Kennedy M."/>
            <person name="Grigoriev I.V."/>
            <person name="Spatafora J.W."/>
        </authorList>
    </citation>
    <scope>NUCLEOTIDE SEQUENCE [LARGE SCALE GENOMIC DNA]</scope>
    <source>
        <strain evidence="2 3">CBS 120377</strain>
    </source>
</reference>
<evidence type="ECO:0000313" key="3">
    <source>
        <dbReference type="Proteomes" id="UP000070700"/>
    </source>
</evidence>
<dbReference type="OrthoDB" id="10487755at2759"/>
<evidence type="ECO:0000256" key="1">
    <source>
        <dbReference type="SAM" id="SignalP"/>
    </source>
</evidence>
<dbReference type="AlphaFoldDB" id="A0A132BD15"/>
<accession>A0A132BD15</accession>
<dbReference type="InParanoid" id="A0A132BD15"/>
<keyword evidence="1" id="KW-0732">Signal</keyword>